<dbReference type="STRING" id="1679170.AC625_16955"/>
<reference evidence="2" key="1">
    <citation type="submission" date="2015-07" db="EMBL/GenBank/DDBJ databases">
        <title>Genome sequencing project for genomic taxonomy and phylogenomics of Bacillus-like bacteria.</title>
        <authorList>
            <person name="Liu B."/>
            <person name="Wang J."/>
            <person name="Zhu Y."/>
            <person name="Liu G."/>
            <person name="Chen Q."/>
            <person name="Chen Z."/>
            <person name="Lan J."/>
            <person name="Che J."/>
            <person name="Ge C."/>
            <person name="Shi H."/>
            <person name="Pan Z."/>
            <person name="Liu X."/>
        </authorList>
    </citation>
    <scope>NUCLEOTIDE SEQUENCE [LARGE SCALE GENOMIC DNA]</scope>
    <source>
        <strain evidence="2">FJAT-27997</strain>
    </source>
</reference>
<dbReference type="AlphaFoldDB" id="A0A0K9GWJ3"/>
<sequence length="66" mass="7428">MIGRAVSFLRSFFKINQIVEALDVLNIVDTLYQVDEYTRNTILPKYGAHLPGGSFARKKAQLAKIS</sequence>
<dbReference type="EMBL" id="LFZW01000001">
    <property type="protein sequence ID" value="KMY51010.1"/>
    <property type="molecule type" value="Genomic_DNA"/>
</dbReference>
<name>A0A0K9GWJ3_9BACI</name>
<comment type="caution">
    <text evidence="1">The sequence shown here is derived from an EMBL/GenBank/DDBJ whole genome shotgun (WGS) entry which is preliminary data.</text>
</comment>
<dbReference type="Proteomes" id="UP000037146">
    <property type="component" value="Unassembled WGS sequence"/>
</dbReference>
<keyword evidence="2" id="KW-1185">Reference proteome</keyword>
<accession>A0A0K9GWJ3</accession>
<proteinExistence type="predicted"/>
<evidence type="ECO:0000313" key="1">
    <source>
        <dbReference type="EMBL" id="KMY51010.1"/>
    </source>
</evidence>
<gene>
    <name evidence="1" type="ORF">AC625_16955</name>
</gene>
<organism evidence="1 2">
    <name type="scientific">Peribacillus loiseleuriae</name>
    <dbReference type="NCBI Taxonomy" id="1679170"/>
    <lineage>
        <taxon>Bacteria</taxon>
        <taxon>Bacillati</taxon>
        <taxon>Bacillota</taxon>
        <taxon>Bacilli</taxon>
        <taxon>Bacillales</taxon>
        <taxon>Bacillaceae</taxon>
        <taxon>Peribacillus</taxon>
    </lineage>
</organism>
<protein>
    <submittedName>
        <fullName evidence="1">Uncharacterized protein</fullName>
    </submittedName>
</protein>
<dbReference type="PATRIC" id="fig|1679170.3.peg.3854"/>
<evidence type="ECO:0000313" key="2">
    <source>
        <dbReference type="Proteomes" id="UP000037146"/>
    </source>
</evidence>
<dbReference type="OrthoDB" id="9801445at2"/>